<dbReference type="PANTHER" id="PTHR33526">
    <property type="entry name" value="OS07G0123800 PROTEIN"/>
    <property type="match status" value="1"/>
</dbReference>
<accession>A0AAV6JU67</accession>
<comment type="caution">
    <text evidence="1">The sequence shown here is derived from an EMBL/GenBank/DDBJ whole genome shotgun (WGS) entry which is preliminary data.</text>
</comment>
<reference evidence="1 2" key="1">
    <citation type="submission" date="2020-08" db="EMBL/GenBank/DDBJ databases">
        <title>Plant Genome Project.</title>
        <authorList>
            <person name="Zhang R.-G."/>
        </authorList>
    </citation>
    <scope>NUCLEOTIDE SEQUENCE [LARGE SCALE GENOMIC DNA]</scope>
    <source>
        <strain evidence="1">WSP0</strain>
        <tissue evidence="1">Leaf</tissue>
    </source>
</reference>
<sequence>MRKANNQNRFIRLITLPIRVLTKARDFYVKSMIDCATSAPYGANAMAVGSGQASSLPKSFSVNSSRSSNDGDDLRELIRAASARGLGSTSTGRAEMDLYLQHQMRRRSTAAATVVPRSCSVGMGRIDEDGPCEFGVESFGGRAELVYPRSRSYAVTKKSVVF</sequence>
<dbReference type="InterPro" id="IPR016972">
    <property type="entry name" value="UCP031279"/>
</dbReference>
<name>A0AAV6JU67_9ERIC</name>
<dbReference type="EMBL" id="JACTNZ010000006">
    <property type="protein sequence ID" value="KAG5543671.1"/>
    <property type="molecule type" value="Genomic_DNA"/>
</dbReference>
<proteinExistence type="predicted"/>
<gene>
    <name evidence="1" type="ORF">RHGRI_016432</name>
</gene>
<dbReference type="PANTHER" id="PTHR33526:SF13">
    <property type="entry name" value="TYROSINE-PROTEIN PHOSPHATASE 3-LIKE"/>
    <property type="match status" value="1"/>
</dbReference>
<keyword evidence="2" id="KW-1185">Reference proteome</keyword>
<protein>
    <submittedName>
        <fullName evidence="1">Uncharacterized protein</fullName>
    </submittedName>
</protein>
<dbReference type="AlphaFoldDB" id="A0AAV6JU67"/>
<evidence type="ECO:0000313" key="2">
    <source>
        <dbReference type="Proteomes" id="UP000823749"/>
    </source>
</evidence>
<evidence type="ECO:0000313" key="1">
    <source>
        <dbReference type="EMBL" id="KAG5543671.1"/>
    </source>
</evidence>
<organism evidence="1 2">
    <name type="scientific">Rhododendron griersonianum</name>
    <dbReference type="NCBI Taxonomy" id="479676"/>
    <lineage>
        <taxon>Eukaryota</taxon>
        <taxon>Viridiplantae</taxon>
        <taxon>Streptophyta</taxon>
        <taxon>Embryophyta</taxon>
        <taxon>Tracheophyta</taxon>
        <taxon>Spermatophyta</taxon>
        <taxon>Magnoliopsida</taxon>
        <taxon>eudicotyledons</taxon>
        <taxon>Gunneridae</taxon>
        <taxon>Pentapetalae</taxon>
        <taxon>asterids</taxon>
        <taxon>Ericales</taxon>
        <taxon>Ericaceae</taxon>
        <taxon>Ericoideae</taxon>
        <taxon>Rhodoreae</taxon>
        <taxon>Rhododendron</taxon>
    </lineage>
</organism>
<dbReference type="PIRSF" id="PIRSF031279">
    <property type="entry name" value="UCP031279"/>
    <property type="match status" value="1"/>
</dbReference>
<dbReference type="Proteomes" id="UP000823749">
    <property type="component" value="Chromosome 6"/>
</dbReference>